<dbReference type="SUPFAM" id="SSF52540">
    <property type="entry name" value="P-loop containing nucleoside triphosphate hydrolases"/>
    <property type="match status" value="1"/>
</dbReference>
<dbReference type="InterPro" id="IPR029464">
    <property type="entry name" value="HSDR_N"/>
</dbReference>
<dbReference type="AlphaFoldDB" id="A0A8B3S0K4"/>
<dbReference type="Gene3D" id="3.40.50.300">
    <property type="entry name" value="P-loop containing nucleotide triphosphate hydrolases"/>
    <property type="match status" value="1"/>
</dbReference>
<evidence type="ECO:0000259" key="1">
    <source>
        <dbReference type="Pfam" id="PF05729"/>
    </source>
</evidence>
<organism evidence="3 4">
    <name type="scientific">Candidatus Argoarchaeum ethanivorans</name>
    <dbReference type="NCBI Taxonomy" id="2608793"/>
    <lineage>
        <taxon>Archaea</taxon>
        <taxon>Methanobacteriati</taxon>
        <taxon>Methanobacteriota</taxon>
        <taxon>Stenosarchaea group</taxon>
        <taxon>Methanomicrobia</taxon>
        <taxon>Methanosarcinales</taxon>
        <taxon>Methanosarcinales incertae sedis</taxon>
        <taxon>GOM Arc I cluster</taxon>
        <taxon>Candidatus Argoarchaeum</taxon>
    </lineage>
</organism>
<protein>
    <recommendedName>
        <fullName evidence="5">NACHT domain-containing protein</fullName>
    </recommendedName>
</protein>
<comment type="caution">
    <text evidence="3">The sequence shown here is derived from an EMBL/GenBank/DDBJ whole genome shotgun (WGS) entry which is preliminary data.</text>
</comment>
<sequence length="846" mass="97872">MGKIFEQFHSLKNENEADVSLNFVIPLLTKYLGFSSEDIKPERDFPARDIFYGRNKLSETKNLRKSQRPDFVVCINSNPKFVVESKAPNEDLEKHLPQLKSYSIGVGVNFLVITNGIGFRIYDINDLMFEANSIEELDLKFKILKGMLSKDVQSSKSSTEIIKSVDIDKALDRSSEQIIEEERRKRQLKISDFEEYHKYLEREFQKWQILREFQSLSYLEIEQYPPDRLHRFQIYDTSEFRMSDENDTSEFRMSDEKKYTLSEIEQKFNTPIKIFIGSSGIGKTTLLKYITYTKTRECLSLQNTEIPIYIPLRNFGANLGLKDLIISSLEKGGFNVPPDELSELLQKHAFFFLLDAFDEVQEKYLEDVKREIEDFVGIGSHKFIVTSRETRAINLPCSSRFLINSLEQNEIENLLERYFGGERFGFWSEIARNGLVEESKNTLLLTLMILLYKEDRALPPSRTKIVGKIIEKIKEWEGSKGERLTNGLSWGVKEKILSELAYKIVETQENQTLSEKHVDIVLIPLLNDLEKNREVSRNITKHRVMDDLALTGIVSRNAGVLSFWHRAFLNYFASKALADKYLENPKVLENIKNKLAWEPIIIGSAEHLDDSTEFVETIKGANLFLASACMIEARQISVHTIKDIVSRLVVKCSSPIGAIRYRSIWYLKRIKSEHIADIFFDFLENNKYHDVRKIALEEVAKEKSDRAKRAVYEFINWDEVGFFLGSTQGSVAKALSNFDADDQLKAIEIWRKEPDIVTGEDCREAIRNIIREGRLTERVKKGLLDFYLEKVENDIYKSHKESGLADILIEIGDENFVPKLIESFETRDPHNFSYKTEDVLASVSAT</sequence>
<dbReference type="InterPro" id="IPR007111">
    <property type="entry name" value="NACHT_NTPase"/>
</dbReference>
<evidence type="ECO:0008006" key="5">
    <source>
        <dbReference type="Google" id="ProtNLM"/>
    </source>
</evidence>
<dbReference type="PANTHER" id="PTHR46844:SF1">
    <property type="entry name" value="SLR5058 PROTEIN"/>
    <property type="match status" value="1"/>
</dbReference>
<dbReference type="InterPro" id="IPR027417">
    <property type="entry name" value="P-loop_NTPase"/>
</dbReference>
<feature type="domain" description="Type I restriction enzyme R protein N-terminal" evidence="2">
    <location>
        <begin position="60"/>
        <end position="135"/>
    </location>
</feature>
<name>A0A8B3S0K4_9EURY</name>
<dbReference type="Gene3D" id="3.90.1570.30">
    <property type="match status" value="1"/>
</dbReference>
<accession>A0A8B3S0K4</accession>
<dbReference type="EMBL" id="RPGO01000029">
    <property type="protein sequence ID" value="RZB29279.1"/>
    <property type="molecule type" value="Genomic_DNA"/>
</dbReference>
<reference evidence="4" key="1">
    <citation type="submission" date="2019-01" db="EMBL/GenBank/DDBJ databases">
        <title>Anaerobic oxidation of ethane by archaea from a marine hydrocarbon seep.</title>
        <authorList>
            <person name="Musat F."/>
        </authorList>
    </citation>
    <scope>NUCLEOTIDE SEQUENCE [LARGE SCALE GENOMIC DNA]</scope>
</reference>
<gene>
    <name evidence="3" type="ORF">AEth_01247</name>
</gene>
<evidence type="ECO:0000313" key="4">
    <source>
        <dbReference type="Proteomes" id="UP000291831"/>
    </source>
</evidence>
<dbReference type="PANTHER" id="PTHR46844">
    <property type="entry name" value="SLR5058 PROTEIN"/>
    <property type="match status" value="1"/>
</dbReference>
<evidence type="ECO:0000259" key="2">
    <source>
        <dbReference type="Pfam" id="PF13588"/>
    </source>
</evidence>
<dbReference type="Pfam" id="PF13588">
    <property type="entry name" value="HSDR_N_2"/>
    <property type="match status" value="1"/>
</dbReference>
<proteinExistence type="predicted"/>
<evidence type="ECO:0000313" key="3">
    <source>
        <dbReference type="EMBL" id="RZB29279.1"/>
    </source>
</evidence>
<feature type="domain" description="NACHT" evidence="1">
    <location>
        <begin position="274"/>
        <end position="420"/>
    </location>
</feature>
<dbReference type="Pfam" id="PF05729">
    <property type="entry name" value="NACHT"/>
    <property type="match status" value="1"/>
</dbReference>
<dbReference type="Proteomes" id="UP000291831">
    <property type="component" value="Unassembled WGS sequence"/>
</dbReference>